<reference evidence="2 3" key="1">
    <citation type="submission" date="2017-08" db="EMBL/GenBank/DDBJ databases">
        <title>Infants hospitalized years apart are colonized by the same room-sourced microbial strains.</title>
        <authorList>
            <person name="Brooks B."/>
            <person name="Olm M.R."/>
            <person name="Firek B.A."/>
            <person name="Baker R."/>
            <person name="Thomas B.C."/>
            <person name="Morowitz M.J."/>
            <person name="Banfield J.F."/>
        </authorList>
    </citation>
    <scope>NUCLEOTIDE SEQUENCE [LARGE SCALE GENOMIC DNA]</scope>
    <source>
        <strain evidence="2">S2_005_003_R2_41</strain>
    </source>
</reference>
<accession>A0A2W5QIE9</accession>
<dbReference type="SMART" id="SM00347">
    <property type="entry name" value="HTH_MARR"/>
    <property type="match status" value="1"/>
</dbReference>
<sequence length="154" mass="16876">MKSDPKPSRPALSETAVAVDQIDDAILAFHEAYQAVIAGADARLAEHGLGRSHHKVLYHAARHPRCSVTEVREFVGVTRQAMQRPINDLHRLGLIEMVAMPGNRRVHQLVLTEAGAALEGEVTALLRKRFASAFQGITTANVDQWMSVMKAFAS</sequence>
<dbReference type="PANTHER" id="PTHR33164">
    <property type="entry name" value="TRANSCRIPTIONAL REGULATOR, MARR FAMILY"/>
    <property type="match status" value="1"/>
</dbReference>
<dbReference type="AlphaFoldDB" id="A0A2W5QIE9"/>
<dbReference type="Gene3D" id="1.10.10.10">
    <property type="entry name" value="Winged helix-like DNA-binding domain superfamily/Winged helix DNA-binding domain"/>
    <property type="match status" value="1"/>
</dbReference>
<dbReference type="Proteomes" id="UP000249135">
    <property type="component" value="Unassembled WGS sequence"/>
</dbReference>
<dbReference type="Pfam" id="PF12802">
    <property type="entry name" value="MarR_2"/>
    <property type="match status" value="1"/>
</dbReference>
<dbReference type="PANTHER" id="PTHR33164:SF44">
    <property type="entry name" value="TRANSCRIPTIONAL REGULATORY PROTEIN"/>
    <property type="match status" value="1"/>
</dbReference>
<gene>
    <name evidence="2" type="ORF">DI563_05905</name>
</gene>
<evidence type="ECO:0000313" key="2">
    <source>
        <dbReference type="EMBL" id="PZQ76824.1"/>
    </source>
</evidence>
<dbReference type="EMBL" id="QFPP01000039">
    <property type="protein sequence ID" value="PZQ76824.1"/>
    <property type="molecule type" value="Genomic_DNA"/>
</dbReference>
<dbReference type="InterPro" id="IPR000835">
    <property type="entry name" value="HTH_MarR-typ"/>
</dbReference>
<dbReference type="InterPro" id="IPR039422">
    <property type="entry name" value="MarR/SlyA-like"/>
</dbReference>
<dbReference type="GO" id="GO:0006950">
    <property type="term" value="P:response to stress"/>
    <property type="evidence" value="ECO:0007669"/>
    <property type="project" value="TreeGrafter"/>
</dbReference>
<feature type="domain" description="HTH marR-type" evidence="1">
    <location>
        <begin position="22"/>
        <end position="154"/>
    </location>
</feature>
<protein>
    <submittedName>
        <fullName evidence="2">MarR family transcriptional regulator</fullName>
    </submittedName>
</protein>
<evidence type="ECO:0000259" key="1">
    <source>
        <dbReference type="PROSITE" id="PS50995"/>
    </source>
</evidence>
<dbReference type="InterPro" id="IPR036390">
    <property type="entry name" value="WH_DNA-bd_sf"/>
</dbReference>
<name>A0A2W5QIE9_VARPD</name>
<comment type="caution">
    <text evidence="2">The sequence shown here is derived from an EMBL/GenBank/DDBJ whole genome shotgun (WGS) entry which is preliminary data.</text>
</comment>
<evidence type="ECO:0000313" key="3">
    <source>
        <dbReference type="Proteomes" id="UP000249135"/>
    </source>
</evidence>
<organism evidence="2 3">
    <name type="scientific">Variovorax paradoxus</name>
    <dbReference type="NCBI Taxonomy" id="34073"/>
    <lineage>
        <taxon>Bacteria</taxon>
        <taxon>Pseudomonadati</taxon>
        <taxon>Pseudomonadota</taxon>
        <taxon>Betaproteobacteria</taxon>
        <taxon>Burkholderiales</taxon>
        <taxon>Comamonadaceae</taxon>
        <taxon>Variovorax</taxon>
    </lineage>
</organism>
<dbReference type="PROSITE" id="PS50995">
    <property type="entry name" value="HTH_MARR_2"/>
    <property type="match status" value="1"/>
</dbReference>
<proteinExistence type="predicted"/>
<dbReference type="GO" id="GO:0003700">
    <property type="term" value="F:DNA-binding transcription factor activity"/>
    <property type="evidence" value="ECO:0007669"/>
    <property type="project" value="InterPro"/>
</dbReference>
<dbReference type="InterPro" id="IPR036388">
    <property type="entry name" value="WH-like_DNA-bd_sf"/>
</dbReference>
<dbReference type="SUPFAM" id="SSF46785">
    <property type="entry name" value="Winged helix' DNA-binding domain"/>
    <property type="match status" value="1"/>
</dbReference>